<sequence>MKITNANRGAKRSVRAYEITLRMFEKKCWEKVLLTSEKMKTNRRWVGVLLPREMLEESSSNGQRNTDPRWNRQEQKMGFAENDLVGRGVKKPSPIGSTIFFTARAADVFLQYKILTSWGPDLIKRLGGAVILTSGSTILGLSLYHGAILLFSLGSTLKQNIWLTYTSQESMPPFPALMISAFNTVFNTTASLLSVWALTSQAPRELSWRGLFSSPTFVCGTLLFAVGILTEFTSEVQRKYFKEDPKNQGKAYSGGLFSLATNINYGGYTLWRAGYMLAAAGAIPGVLTGFFFFRDFTGRAIPAMDKYCSERYGKGWEDVKKRVPYRLLPGLNNQLLNSRNRGRSGERFLHREVICSFHSSSTFHPYLCYISLSSVMSDRQDWISRVQTLSKHKVPDDGAKTLSRTQSYTSADWASAYMEQQNELVMVAEMGRTLLEKSVKDDGIIAKMKQETEELSARLTSVESQMHHLKDHNGRLERRVEAADELNASVMKELEEKQEEFRLKLTEHRVNAFLLEVYKLELYKKNQDEDEYKFAIRKLKKRKRDLKQELQRMSETMQSKSGKDLEMLSMSTELTETRQRCGQLEQQVYKRGRDLEDMHMQREILQSEIDRLLRTNQEMAQSISQKSNQIKDMHKQMEEMQMNDVPSEENHNSGFKGSIFSELERQINNEKERTANKLLRAESIRNIKKISSRSEVSIVEEARDKKKDVPETNSLYHSPATEEYFYLTCSAIKVNIAFKDKSENVFLVRDDELFAQASAQKIPFHEWHQWLEQQFSARSAEPSVRPKSLGPTVSVSNLKRTTSKSNSRKR</sequence>
<dbReference type="InterPro" id="IPR010721">
    <property type="entry name" value="UstE-like"/>
</dbReference>
<keyword evidence="3" id="KW-0472">Membrane</keyword>
<proteinExistence type="predicted"/>
<dbReference type="Pfam" id="PF06966">
    <property type="entry name" value="DUF1295"/>
    <property type="match status" value="1"/>
</dbReference>
<name>A0A2P6MT48_9EUKA</name>
<gene>
    <name evidence="4" type="ORF">PROFUN_16142</name>
</gene>
<evidence type="ECO:0000313" key="5">
    <source>
        <dbReference type="Proteomes" id="UP000241769"/>
    </source>
</evidence>
<evidence type="ECO:0000256" key="2">
    <source>
        <dbReference type="SAM" id="MobiDB-lite"/>
    </source>
</evidence>
<dbReference type="OrthoDB" id="67965at2759"/>
<evidence type="ECO:0000256" key="1">
    <source>
        <dbReference type="SAM" id="Coils"/>
    </source>
</evidence>
<feature type="coiled-coil region" evidence="1">
    <location>
        <begin position="445"/>
        <end position="563"/>
    </location>
</feature>
<dbReference type="PANTHER" id="PTHR32251:SF15">
    <property type="entry name" value="3-OXO-5-ALPHA-STEROID 4-DEHYDROGENASE (DUF1295)"/>
    <property type="match status" value="1"/>
</dbReference>
<dbReference type="GO" id="GO:0016020">
    <property type="term" value="C:membrane"/>
    <property type="evidence" value="ECO:0007669"/>
    <property type="project" value="TreeGrafter"/>
</dbReference>
<feature type="transmembrane region" description="Helical" evidence="3">
    <location>
        <begin position="129"/>
        <end position="154"/>
    </location>
</feature>
<dbReference type="InParanoid" id="A0A2P6MT48"/>
<dbReference type="PANTHER" id="PTHR32251">
    <property type="entry name" value="3-OXO-5-ALPHA-STEROID 4-DEHYDROGENASE"/>
    <property type="match status" value="1"/>
</dbReference>
<evidence type="ECO:0000256" key="3">
    <source>
        <dbReference type="SAM" id="Phobius"/>
    </source>
</evidence>
<feature type="region of interest" description="Disordered" evidence="2">
    <location>
        <begin position="781"/>
        <end position="810"/>
    </location>
</feature>
<feature type="transmembrane region" description="Helical" evidence="3">
    <location>
        <begin position="174"/>
        <end position="198"/>
    </location>
</feature>
<dbReference type="PROSITE" id="PS50244">
    <property type="entry name" value="S5A_REDUCTASE"/>
    <property type="match status" value="1"/>
</dbReference>
<organism evidence="4 5">
    <name type="scientific">Planoprotostelium fungivorum</name>
    <dbReference type="NCBI Taxonomy" id="1890364"/>
    <lineage>
        <taxon>Eukaryota</taxon>
        <taxon>Amoebozoa</taxon>
        <taxon>Evosea</taxon>
        <taxon>Variosea</taxon>
        <taxon>Cavosteliida</taxon>
        <taxon>Cavosteliaceae</taxon>
        <taxon>Planoprotostelium</taxon>
    </lineage>
</organism>
<feature type="compositionally biased region" description="Polar residues" evidence="2">
    <location>
        <begin position="791"/>
        <end position="810"/>
    </location>
</feature>
<keyword evidence="3" id="KW-1133">Transmembrane helix</keyword>
<feature type="coiled-coil region" evidence="1">
    <location>
        <begin position="595"/>
        <end position="643"/>
    </location>
</feature>
<evidence type="ECO:0000313" key="4">
    <source>
        <dbReference type="EMBL" id="PRP74875.1"/>
    </source>
</evidence>
<protein>
    <submittedName>
        <fullName evidence="4">Uncharacterized protein</fullName>
    </submittedName>
</protein>
<dbReference type="EMBL" id="MDYQ01000437">
    <property type="protein sequence ID" value="PRP74875.1"/>
    <property type="molecule type" value="Genomic_DNA"/>
</dbReference>
<keyword evidence="3" id="KW-0812">Transmembrane</keyword>
<accession>A0A2P6MT48</accession>
<dbReference type="STRING" id="1890364.A0A2P6MT48"/>
<dbReference type="Proteomes" id="UP000241769">
    <property type="component" value="Unassembled WGS sequence"/>
</dbReference>
<reference evidence="4 5" key="1">
    <citation type="journal article" date="2018" name="Genome Biol. Evol.">
        <title>Multiple Roots of Fruiting Body Formation in Amoebozoa.</title>
        <authorList>
            <person name="Hillmann F."/>
            <person name="Forbes G."/>
            <person name="Novohradska S."/>
            <person name="Ferling I."/>
            <person name="Riege K."/>
            <person name="Groth M."/>
            <person name="Westermann M."/>
            <person name="Marz M."/>
            <person name="Spaller T."/>
            <person name="Winckler T."/>
            <person name="Schaap P."/>
            <person name="Glockner G."/>
        </authorList>
    </citation>
    <scope>NUCLEOTIDE SEQUENCE [LARGE SCALE GENOMIC DNA]</scope>
    <source>
        <strain evidence="4 5">Jena</strain>
    </source>
</reference>
<dbReference type="Gene3D" id="1.20.120.1630">
    <property type="match status" value="1"/>
</dbReference>
<keyword evidence="1" id="KW-0175">Coiled coil</keyword>
<feature type="transmembrane region" description="Helical" evidence="3">
    <location>
        <begin position="210"/>
        <end position="230"/>
    </location>
</feature>
<keyword evidence="5" id="KW-1185">Reference proteome</keyword>
<comment type="caution">
    <text evidence="4">The sequence shown here is derived from an EMBL/GenBank/DDBJ whole genome shotgun (WGS) entry which is preliminary data.</text>
</comment>
<dbReference type="AlphaFoldDB" id="A0A2P6MT48"/>
<feature type="transmembrane region" description="Helical" evidence="3">
    <location>
        <begin position="273"/>
        <end position="293"/>
    </location>
</feature>